<feature type="compositionally biased region" description="Polar residues" evidence="1">
    <location>
        <begin position="40"/>
        <end position="50"/>
    </location>
</feature>
<gene>
    <name evidence="3" type="ORF">Pla52n_55850</name>
</gene>
<keyword evidence="2" id="KW-1133">Transmembrane helix</keyword>
<keyword evidence="2" id="KW-0812">Transmembrane</keyword>
<keyword evidence="2" id="KW-0472">Membrane</keyword>
<comment type="caution">
    <text evidence="3">The sequence shown here is derived from an EMBL/GenBank/DDBJ whole genome shotgun (WGS) entry which is preliminary data.</text>
</comment>
<feature type="compositionally biased region" description="Low complexity" evidence="1">
    <location>
        <begin position="56"/>
        <end position="82"/>
    </location>
</feature>
<reference evidence="3 4" key="1">
    <citation type="submission" date="2019-02" db="EMBL/GenBank/DDBJ databases">
        <title>Deep-cultivation of Planctomycetes and their phenomic and genomic characterization uncovers novel biology.</title>
        <authorList>
            <person name="Wiegand S."/>
            <person name="Jogler M."/>
            <person name="Boedeker C."/>
            <person name="Pinto D."/>
            <person name="Vollmers J."/>
            <person name="Rivas-Marin E."/>
            <person name="Kohn T."/>
            <person name="Peeters S.H."/>
            <person name="Heuer A."/>
            <person name="Rast P."/>
            <person name="Oberbeckmann S."/>
            <person name="Bunk B."/>
            <person name="Jeske O."/>
            <person name="Meyerdierks A."/>
            <person name="Storesund J.E."/>
            <person name="Kallscheuer N."/>
            <person name="Luecker S."/>
            <person name="Lage O.M."/>
            <person name="Pohl T."/>
            <person name="Merkel B.J."/>
            <person name="Hornburger P."/>
            <person name="Mueller R.-W."/>
            <person name="Bruemmer F."/>
            <person name="Labrenz M."/>
            <person name="Spormann A.M."/>
            <person name="Op Den Camp H."/>
            <person name="Overmann J."/>
            <person name="Amann R."/>
            <person name="Jetten M.S.M."/>
            <person name="Mascher T."/>
            <person name="Medema M.H."/>
            <person name="Devos D.P."/>
            <person name="Kaster A.-K."/>
            <person name="Ovreas L."/>
            <person name="Rohde M."/>
            <person name="Galperin M.Y."/>
            <person name="Jogler C."/>
        </authorList>
    </citation>
    <scope>NUCLEOTIDE SEQUENCE [LARGE SCALE GENOMIC DNA]</scope>
    <source>
        <strain evidence="3 4">Pla52n</strain>
    </source>
</reference>
<dbReference type="AlphaFoldDB" id="A0A5C6A347"/>
<sequence length="284" mass="30017">MPIQIKCSCGKSLAVQDQFAGRKVKCPGCGQPVQVPGSPQAGSPQTSSQPNPKPAPGSQQQAYAQAPQAQPLQAQAPQQAPAYGGLDDLFDEAGFQRNVTSVCPACNEPMPPEAALCVKCGFNKLTGQTVQRHMTVGVDIDPSEMVLRKAEQDMKDADRMQRNMTENAGMPWWMLGLILFVLGSATTVAVLAVNAANRVENVGFDPMSMFLQLAGAACSLVAIGATIKLIFDGFQESPKTGLLCLTIVYLFVFTFQKPKGRIGALIVAVVMGGIAGGLFAASNR</sequence>
<dbReference type="RefSeq" id="WP_146522593.1">
    <property type="nucleotide sequence ID" value="NZ_CP151726.1"/>
</dbReference>
<feature type="transmembrane region" description="Helical" evidence="2">
    <location>
        <begin position="262"/>
        <end position="281"/>
    </location>
</feature>
<dbReference type="OrthoDB" id="269673at2"/>
<dbReference type="EMBL" id="SJPN01000008">
    <property type="protein sequence ID" value="TWT93757.1"/>
    <property type="molecule type" value="Genomic_DNA"/>
</dbReference>
<name>A0A5C6A347_9BACT</name>
<evidence type="ECO:0000313" key="4">
    <source>
        <dbReference type="Proteomes" id="UP000320176"/>
    </source>
</evidence>
<accession>A0A5C6A347</accession>
<feature type="transmembrane region" description="Helical" evidence="2">
    <location>
        <begin position="240"/>
        <end position="256"/>
    </location>
</feature>
<evidence type="ECO:0008006" key="5">
    <source>
        <dbReference type="Google" id="ProtNLM"/>
    </source>
</evidence>
<feature type="region of interest" description="Disordered" evidence="1">
    <location>
        <begin position="34"/>
        <end position="87"/>
    </location>
</feature>
<evidence type="ECO:0000313" key="3">
    <source>
        <dbReference type="EMBL" id="TWT93757.1"/>
    </source>
</evidence>
<keyword evidence="4" id="KW-1185">Reference proteome</keyword>
<feature type="transmembrane region" description="Helical" evidence="2">
    <location>
        <begin position="209"/>
        <end position="231"/>
    </location>
</feature>
<evidence type="ECO:0000256" key="1">
    <source>
        <dbReference type="SAM" id="MobiDB-lite"/>
    </source>
</evidence>
<protein>
    <recommendedName>
        <fullName evidence="5">Double zinc ribbon</fullName>
    </recommendedName>
</protein>
<evidence type="ECO:0000256" key="2">
    <source>
        <dbReference type="SAM" id="Phobius"/>
    </source>
</evidence>
<dbReference type="Proteomes" id="UP000320176">
    <property type="component" value="Unassembled WGS sequence"/>
</dbReference>
<proteinExistence type="predicted"/>
<organism evidence="3 4">
    <name type="scientific">Stieleria varia</name>
    <dbReference type="NCBI Taxonomy" id="2528005"/>
    <lineage>
        <taxon>Bacteria</taxon>
        <taxon>Pseudomonadati</taxon>
        <taxon>Planctomycetota</taxon>
        <taxon>Planctomycetia</taxon>
        <taxon>Pirellulales</taxon>
        <taxon>Pirellulaceae</taxon>
        <taxon>Stieleria</taxon>
    </lineage>
</organism>
<feature type="transmembrane region" description="Helical" evidence="2">
    <location>
        <begin position="172"/>
        <end position="197"/>
    </location>
</feature>